<gene>
    <name evidence="7" type="ORF">AMK59_8370</name>
</gene>
<dbReference type="InterPro" id="IPR018203">
    <property type="entry name" value="GDP_dissociation_inhibitor"/>
</dbReference>
<evidence type="ECO:0000313" key="8">
    <source>
        <dbReference type="Proteomes" id="UP000051574"/>
    </source>
</evidence>
<evidence type="ECO:0000256" key="5">
    <source>
        <dbReference type="SAM" id="MobiDB-lite"/>
    </source>
</evidence>
<comment type="caution">
    <text evidence="7">The sequence shown here is derived from an EMBL/GenBank/DDBJ whole genome shotgun (WGS) entry which is preliminary data.</text>
</comment>
<dbReference type="Pfam" id="PF22603">
    <property type="entry name" value="RAE1_2_domI_C"/>
    <property type="match status" value="1"/>
</dbReference>
<dbReference type="GO" id="GO:0005829">
    <property type="term" value="C:cytosol"/>
    <property type="evidence" value="ECO:0007669"/>
    <property type="project" value="UniProtKB-SubCell"/>
</dbReference>
<dbReference type="GO" id="GO:0005968">
    <property type="term" value="C:Rab-protein geranylgeranyltransferase complex"/>
    <property type="evidence" value="ECO:0007669"/>
    <property type="project" value="InterPro"/>
</dbReference>
<dbReference type="SUPFAM" id="SSF54373">
    <property type="entry name" value="FAD-linked reductases, C-terminal domain"/>
    <property type="match status" value="1"/>
</dbReference>
<keyword evidence="8" id="KW-1185">Reference proteome</keyword>
<dbReference type="InterPro" id="IPR001738">
    <property type="entry name" value="Rab_escort"/>
</dbReference>
<keyword evidence="4" id="KW-0963">Cytoplasm</keyword>
<evidence type="ECO:0000256" key="3">
    <source>
        <dbReference type="ARBA" id="ARBA00022468"/>
    </source>
</evidence>
<evidence type="ECO:0000256" key="2">
    <source>
        <dbReference type="ARBA" id="ARBA00005593"/>
    </source>
</evidence>
<dbReference type="SUPFAM" id="SSF51905">
    <property type="entry name" value="FAD/NAD(P)-binding domain"/>
    <property type="match status" value="1"/>
</dbReference>
<dbReference type="InterPro" id="IPR054420">
    <property type="entry name" value="RAE1_2_domI_C"/>
</dbReference>
<dbReference type="PRINTS" id="PR00891">
    <property type="entry name" value="RABGDIREP"/>
</dbReference>
<evidence type="ECO:0000256" key="4">
    <source>
        <dbReference type="ARBA" id="ARBA00022490"/>
    </source>
</evidence>
<evidence type="ECO:0000256" key="1">
    <source>
        <dbReference type="ARBA" id="ARBA00004514"/>
    </source>
</evidence>
<dbReference type="GO" id="GO:0007264">
    <property type="term" value="P:small GTPase-mediated signal transduction"/>
    <property type="evidence" value="ECO:0007669"/>
    <property type="project" value="InterPro"/>
</dbReference>
<dbReference type="Gene3D" id="3.30.519.10">
    <property type="entry name" value="Guanine Nucleotide Dissociation Inhibitor, domain 2"/>
    <property type="match status" value="1"/>
</dbReference>
<protein>
    <recommendedName>
        <fullName evidence="6">RAE1/2 domain-containing protein</fullName>
    </recommendedName>
</protein>
<feature type="region of interest" description="Disordered" evidence="5">
    <location>
        <begin position="314"/>
        <end position="361"/>
    </location>
</feature>
<dbReference type="PRINTS" id="PR00893">
    <property type="entry name" value="RABESCORT"/>
</dbReference>
<dbReference type="GO" id="GO:0006886">
    <property type="term" value="P:intracellular protein transport"/>
    <property type="evidence" value="ECO:0007669"/>
    <property type="project" value="InterPro"/>
</dbReference>
<comment type="subcellular location">
    <subcellularLocation>
        <location evidence="1">Cytoplasm</location>
        <location evidence="1">Cytosol</location>
    </subcellularLocation>
</comment>
<dbReference type="PANTHER" id="PTHR11787:SF4">
    <property type="entry name" value="CHM, RAB ESCORT PROTEIN 1"/>
    <property type="match status" value="1"/>
</dbReference>
<evidence type="ECO:0000313" key="7">
    <source>
        <dbReference type="EMBL" id="KRT80051.1"/>
    </source>
</evidence>
<reference evidence="7 8" key="1">
    <citation type="submission" date="2015-09" db="EMBL/GenBank/DDBJ databases">
        <title>Draft genome of the scarab beetle Oryctes borbonicus.</title>
        <authorList>
            <person name="Meyer J.M."/>
            <person name="Markov G.V."/>
            <person name="Baskaran P."/>
            <person name="Herrmann M."/>
            <person name="Sommer R.J."/>
            <person name="Roedelsperger C."/>
        </authorList>
    </citation>
    <scope>NUCLEOTIDE SEQUENCE [LARGE SCALE GENOMIC DNA]</scope>
    <source>
        <strain evidence="7">OB123</strain>
        <tissue evidence="7">Whole animal</tissue>
    </source>
</reference>
<feature type="compositionally biased region" description="Basic and acidic residues" evidence="5">
    <location>
        <begin position="336"/>
        <end position="361"/>
    </location>
</feature>
<accession>A0A0T6AXZ3</accession>
<dbReference type="GO" id="GO:0016192">
    <property type="term" value="P:vesicle-mediated transport"/>
    <property type="evidence" value="ECO:0007669"/>
    <property type="project" value="TreeGrafter"/>
</dbReference>
<dbReference type="GO" id="GO:0005092">
    <property type="term" value="F:GDP-dissociation inhibitor activity"/>
    <property type="evidence" value="ECO:0007669"/>
    <property type="project" value="InterPro"/>
</dbReference>
<dbReference type="Gene3D" id="1.10.405.10">
    <property type="entry name" value="Guanine Nucleotide Dissociation Inhibitor, domain 1"/>
    <property type="match status" value="1"/>
</dbReference>
<proteinExistence type="inferred from homology"/>
<dbReference type="GO" id="GO:0005634">
    <property type="term" value="C:nucleus"/>
    <property type="evidence" value="ECO:0007669"/>
    <property type="project" value="TreeGrafter"/>
</dbReference>
<keyword evidence="3" id="KW-0343">GTPase activation</keyword>
<dbReference type="Proteomes" id="UP000051574">
    <property type="component" value="Unassembled WGS sequence"/>
</dbReference>
<comment type="similarity">
    <text evidence="2">Belongs to the Rab GDI family.</text>
</comment>
<dbReference type="OrthoDB" id="1923006at2759"/>
<feature type="domain" description="RAE1/2" evidence="6">
    <location>
        <begin position="154"/>
        <end position="276"/>
    </location>
</feature>
<dbReference type="AlphaFoldDB" id="A0A0T6AXZ3"/>
<dbReference type="PANTHER" id="PTHR11787">
    <property type="entry name" value="RAB GDP-DISSOCIATION INHIBITOR"/>
    <property type="match status" value="1"/>
</dbReference>
<name>A0A0T6AXZ3_9SCAR</name>
<dbReference type="InterPro" id="IPR036188">
    <property type="entry name" value="FAD/NAD-bd_sf"/>
</dbReference>
<dbReference type="EMBL" id="LJIG01022537">
    <property type="protein sequence ID" value="KRT80051.1"/>
    <property type="molecule type" value="Genomic_DNA"/>
</dbReference>
<evidence type="ECO:0000259" key="6">
    <source>
        <dbReference type="Pfam" id="PF22603"/>
    </source>
</evidence>
<dbReference type="GO" id="GO:0005096">
    <property type="term" value="F:GTPase activator activity"/>
    <property type="evidence" value="ECO:0007669"/>
    <property type="project" value="UniProtKB-KW"/>
</dbReference>
<sequence>MLMKLLSACMDSEENEFMGYENKTFHTYLKDKKLTDNVVHYVLYAIAMSTVDTPCLEAVENIKRFLNSLGRFGKTPFLYSMYGSGELSQAFCRLSAVFGGVYALNQHLGGFIFDSENKFRGLVCGKQIIRSSHLVMGIEKSPPQFVKSLEISYISRGIFITSGSVMESEKEHLTLLFYPLKGGQRLCNVIELGSLTGTCPKGIYIVHMFTKQINTPKEDLEECVSKLFQSEKEDSDVKDNRPQVLWSFYYSAPDTNHTDLRQDVPENVFLCPGPDSDLDIDLSIKKAKEIFNSIYPDVEFLPRAPDPEEIIIGEDAIEEQEQGNIQDEGGKVTLNPDEKESKTEEKIAEPEIDKNAQGDVN</sequence>
<organism evidence="7 8">
    <name type="scientific">Oryctes borbonicus</name>
    <dbReference type="NCBI Taxonomy" id="1629725"/>
    <lineage>
        <taxon>Eukaryota</taxon>
        <taxon>Metazoa</taxon>
        <taxon>Ecdysozoa</taxon>
        <taxon>Arthropoda</taxon>
        <taxon>Hexapoda</taxon>
        <taxon>Insecta</taxon>
        <taxon>Pterygota</taxon>
        <taxon>Neoptera</taxon>
        <taxon>Endopterygota</taxon>
        <taxon>Coleoptera</taxon>
        <taxon>Polyphaga</taxon>
        <taxon>Scarabaeiformia</taxon>
        <taxon>Scarabaeidae</taxon>
        <taxon>Dynastinae</taxon>
        <taxon>Oryctes</taxon>
    </lineage>
</organism>